<keyword evidence="3" id="KW-1185">Reference proteome</keyword>
<dbReference type="InterPro" id="IPR050466">
    <property type="entry name" value="Carboxylest/Gibb_receptor"/>
</dbReference>
<sequence>MDFTSLTPQQVLELAKPSKEFEEVLRTYQAPGLDWSKAAKALAILRHYVGSAVQADQADPEVEQETLHAPARDGTMLPLKVFRPANAREEAASCPLIVLFFAGGFIMGDPMTLAPLARSLVKRFNAVVVAPTHRLAPEHPFPVAIEDSWDSLSWIAHNVGTIGADAARGFILGGLSSGGNVANSVAHLARDNNLQPPLTRVWFSCAGVRIAPSNAHLLPEVYRERNLSRSQNECVDSVTTSAGMEQFKRDALKADLDSRLIAPMIWSDEAGLGHKGFPKTYSQVAGIDTARDEALIFDDILKEGRHTDPPGCLFGSATLLLLYFQGSARVQAVGARHPGRLCVAAR</sequence>
<evidence type="ECO:0000259" key="1">
    <source>
        <dbReference type="Pfam" id="PF07859"/>
    </source>
</evidence>
<protein>
    <recommendedName>
        <fullName evidence="1">Alpha/beta hydrolase fold-3 domain-containing protein</fullName>
    </recommendedName>
</protein>
<gene>
    <name evidence="2" type="ORF">LTR77_004622</name>
</gene>
<dbReference type="SUPFAM" id="SSF53474">
    <property type="entry name" value="alpha/beta-Hydrolases"/>
    <property type="match status" value="1"/>
</dbReference>
<dbReference type="InterPro" id="IPR029058">
    <property type="entry name" value="AB_hydrolase_fold"/>
</dbReference>
<evidence type="ECO:0000313" key="2">
    <source>
        <dbReference type="EMBL" id="KAK5171477.1"/>
    </source>
</evidence>
<dbReference type="GO" id="GO:0016787">
    <property type="term" value="F:hydrolase activity"/>
    <property type="evidence" value="ECO:0007669"/>
    <property type="project" value="InterPro"/>
</dbReference>
<dbReference type="Proteomes" id="UP001337655">
    <property type="component" value="Unassembled WGS sequence"/>
</dbReference>
<dbReference type="EMBL" id="JAVRRT010000006">
    <property type="protein sequence ID" value="KAK5171477.1"/>
    <property type="molecule type" value="Genomic_DNA"/>
</dbReference>
<name>A0AAV9PGN8_9PEZI</name>
<dbReference type="AlphaFoldDB" id="A0AAV9PGN8"/>
<comment type="caution">
    <text evidence="2">The sequence shown here is derived from an EMBL/GenBank/DDBJ whole genome shotgun (WGS) entry which is preliminary data.</text>
</comment>
<dbReference type="PANTHER" id="PTHR23024">
    <property type="entry name" value="ARYLACETAMIDE DEACETYLASE"/>
    <property type="match status" value="1"/>
</dbReference>
<dbReference type="InterPro" id="IPR013094">
    <property type="entry name" value="AB_hydrolase_3"/>
</dbReference>
<proteinExistence type="predicted"/>
<feature type="domain" description="Alpha/beta hydrolase fold-3" evidence="1">
    <location>
        <begin position="98"/>
        <end position="301"/>
    </location>
</feature>
<dbReference type="PANTHER" id="PTHR23024:SF24">
    <property type="entry name" value="ALPHA_BETA HYDROLASE FOLD-3 DOMAIN-CONTAINING PROTEIN"/>
    <property type="match status" value="1"/>
</dbReference>
<dbReference type="Gene3D" id="3.40.50.1820">
    <property type="entry name" value="alpha/beta hydrolase"/>
    <property type="match status" value="1"/>
</dbReference>
<reference evidence="2 3" key="1">
    <citation type="submission" date="2023-08" db="EMBL/GenBank/DDBJ databases">
        <title>Black Yeasts Isolated from many extreme environments.</title>
        <authorList>
            <person name="Coleine C."/>
            <person name="Stajich J.E."/>
            <person name="Selbmann L."/>
        </authorList>
    </citation>
    <scope>NUCLEOTIDE SEQUENCE [LARGE SCALE GENOMIC DNA]</scope>
    <source>
        <strain evidence="2 3">CCFEE 5935</strain>
    </source>
</reference>
<dbReference type="GeneID" id="89925967"/>
<dbReference type="RefSeq" id="XP_064660505.1">
    <property type="nucleotide sequence ID" value="XM_064801875.1"/>
</dbReference>
<accession>A0AAV9PGN8</accession>
<dbReference type="Pfam" id="PF07859">
    <property type="entry name" value="Abhydrolase_3"/>
    <property type="match status" value="1"/>
</dbReference>
<organism evidence="2 3">
    <name type="scientific">Saxophila tyrrhenica</name>
    <dbReference type="NCBI Taxonomy" id="1690608"/>
    <lineage>
        <taxon>Eukaryota</taxon>
        <taxon>Fungi</taxon>
        <taxon>Dikarya</taxon>
        <taxon>Ascomycota</taxon>
        <taxon>Pezizomycotina</taxon>
        <taxon>Dothideomycetes</taxon>
        <taxon>Dothideomycetidae</taxon>
        <taxon>Mycosphaerellales</taxon>
        <taxon>Extremaceae</taxon>
        <taxon>Saxophila</taxon>
    </lineage>
</organism>
<evidence type="ECO:0000313" key="3">
    <source>
        <dbReference type="Proteomes" id="UP001337655"/>
    </source>
</evidence>